<evidence type="ECO:0000259" key="7">
    <source>
        <dbReference type="Pfam" id="PF04095"/>
    </source>
</evidence>
<keyword evidence="4" id="KW-0597">Phosphoprotein</keyword>
<keyword evidence="8" id="KW-0328">Glycosyltransferase</keyword>
<dbReference type="GO" id="GO:0016757">
    <property type="term" value="F:glycosyltransferase activity"/>
    <property type="evidence" value="ECO:0007669"/>
    <property type="project" value="UniProtKB-KW"/>
</dbReference>
<protein>
    <recommendedName>
        <fullName evidence="3">nicotinate phosphoribosyltransferase</fullName>
        <ecNumber evidence="3">6.3.4.21</ecNumber>
    </recommendedName>
</protein>
<dbReference type="InterPro" id="IPR007229">
    <property type="entry name" value="Nic_PRibTrfase-Fam"/>
</dbReference>
<name>A0A7J0A830_9BACE</name>
<feature type="domain" description="Nicotinate/nicotinamide phosphoribosyltransferase" evidence="7">
    <location>
        <begin position="1"/>
        <end position="124"/>
    </location>
</feature>
<dbReference type="Proteomes" id="UP000491181">
    <property type="component" value="Unassembled WGS sequence"/>
</dbReference>
<dbReference type="PANTHER" id="PTHR11098">
    <property type="entry name" value="NICOTINATE PHOSPHORIBOSYLTRANSFERASE"/>
    <property type="match status" value="1"/>
</dbReference>
<evidence type="ECO:0000313" key="9">
    <source>
        <dbReference type="Proteomes" id="UP000491181"/>
    </source>
</evidence>
<keyword evidence="8" id="KW-0808">Transferase</keyword>
<dbReference type="Gene3D" id="3.20.140.10">
    <property type="entry name" value="nicotinate phosphoribosyltransferase"/>
    <property type="match status" value="1"/>
</dbReference>
<reference evidence="8 9" key="1">
    <citation type="journal article" date="2020" name="Microbiome">
        <title>Single-cell genomics of uncultured bacteria reveals dietary fiber responders in the mouse gut microbiota.</title>
        <authorList>
            <person name="Chijiiwa R."/>
            <person name="Hosokawa M."/>
            <person name="Kogawa M."/>
            <person name="Nishikawa Y."/>
            <person name="Ide K."/>
            <person name="Sakanashi C."/>
            <person name="Takahashi K."/>
            <person name="Takeyama H."/>
        </authorList>
    </citation>
    <scope>NUCLEOTIDE SEQUENCE [LARGE SCALE GENOMIC DNA]</scope>
    <source>
        <strain evidence="8">IMSAGC_001</strain>
    </source>
</reference>
<dbReference type="SUPFAM" id="SSF51690">
    <property type="entry name" value="Nicotinate/Quinolinate PRTase C-terminal domain-like"/>
    <property type="match status" value="1"/>
</dbReference>
<gene>
    <name evidence="8" type="primary">pncB</name>
    <name evidence="8" type="ORF">IMSAGC001_04006</name>
</gene>
<dbReference type="InterPro" id="IPR041525">
    <property type="entry name" value="N/Namide_PRibTrfase"/>
</dbReference>
<keyword evidence="5 8" id="KW-0436">Ligase</keyword>
<accession>A0A7J0A830</accession>
<dbReference type="EMBL" id="BLLS01000248">
    <property type="protein sequence ID" value="GFH88563.1"/>
    <property type="molecule type" value="Genomic_DNA"/>
</dbReference>
<keyword evidence="6" id="KW-0662">Pyridine nucleotide biosynthesis</keyword>
<evidence type="ECO:0000313" key="8">
    <source>
        <dbReference type="EMBL" id="GFH88563.1"/>
    </source>
</evidence>
<evidence type="ECO:0000256" key="5">
    <source>
        <dbReference type="ARBA" id="ARBA00022598"/>
    </source>
</evidence>
<dbReference type="GO" id="GO:0034355">
    <property type="term" value="P:NAD+ biosynthetic process via the salvage pathway"/>
    <property type="evidence" value="ECO:0007669"/>
    <property type="project" value="TreeGrafter"/>
</dbReference>
<comment type="caution">
    <text evidence="8">The sequence shown here is derived from an EMBL/GenBank/DDBJ whole genome shotgun (WGS) entry which is preliminary data.</text>
</comment>
<organism evidence="8 9">
    <name type="scientific">Bacteroides acidifaciens</name>
    <dbReference type="NCBI Taxonomy" id="85831"/>
    <lineage>
        <taxon>Bacteria</taxon>
        <taxon>Pseudomonadati</taxon>
        <taxon>Bacteroidota</taxon>
        <taxon>Bacteroidia</taxon>
        <taxon>Bacteroidales</taxon>
        <taxon>Bacteroidaceae</taxon>
        <taxon>Bacteroides</taxon>
    </lineage>
</organism>
<evidence type="ECO:0000256" key="3">
    <source>
        <dbReference type="ARBA" id="ARBA00013236"/>
    </source>
</evidence>
<sequence>MGIALSDTYTSGIFLSNLSRKQAKLFDGVRCDSGNEFEFIDSLVSRYKELGIDATTKTIVFSNALDFTKALEIQEYCKNKIRCSFGIGTNLTNDTGFEPSNIVMKLTQCKMNVNQEWRECIKLSDDEGKHTGSPEEVQACLHELRLN</sequence>
<dbReference type="EC" id="6.3.4.21" evidence="3"/>
<dbReference type="PANTHER" id="PTHR11098:SF1">
    <property type="entry name" value="NICOTINATE PHOSPHORIBOSYLTRANSFERASE"/>
    <property type="match status" value="1"/>
</dbReference>
<evidence type="ECO:0000256" key="4">
    <source>
        <dbReference type="ARBA" id="ARBA00022553"/>
    </source>
</evidence>
<dbReference type="InterPro" id="IPR036068">
    <property type="entry name" value="Nicotinate_pribotase-like_C"/>
</dbReference>
<evidence type="ECO:0000256" key="1">
    <source>
        <dbReference type="ARBA" id="ARBA00004952"/>
    </source>
</evidence>
<comment type="similarity">
    <text evidence="2">Belongs to the NAPRTase family.</text>
</comment>
<dbReference type="GO" id="GO:0004516">
    <property type="term" value="F:nicotinate phosphoribosyltransferase activity"/>
    <property type="evidence" value="ECO:0007669"/>
    <property type="project" value="UniProtKB-EC"/>
</dbReference>
<dbReference type="Pfam" id="PF04095">
    <property type="entry name" value="NAPRTase"/>
    <property type="match status" value="1"/>
</dbReference>
<proteinExistence type="inferred from homology"/>
<comment type="pathway">
    <text evidence="1">Cofactor biosynthesis; NAD(+) biosynthesis; nicotinate D-ribonucleotide from nicotinate: step 1/1.</text>
</comment>
<dbReference type="UniPathway" id="UPA00253">
    <property type="reaction ID" value="UER00457"/>
</dbReference>
<dbReference type="AlphaFoldDB" id="A0A7J0A830"/>
<evidence type="ECO:0000256" key="2">
    <source>
        <dbReference type="ARBA" id="ARBA00010897"/>
    </source>
</evidence>
<dbReference type="GO" id="GO:0005829">
    <property type="term" value="C:cytosol"/>
    <property type="evidence" value="ECO:0007669"/>
    <property type="project" value="TreeGrafter"/>
</dbReference>
<evidence type="ECO:0000256" key="6">
    <source>
        <dbReference type="ARBA" id="ARBA00022642"/>
    </source>
</evidence>